<reference evidence="1 2" key="1">
    <citation type="submission" date="2018-02" db="EMBL/GenBank/DDBJ databases">
        <title>The draft genome of Phyllobacterium myrsinacearum DSM5892.</title>
        <authorList>
            <person name="Li L."/>
            <person name="Liu L."/>
            <person name="Zhang X."/>
            <person name="Wang T."/>
        </authorList>
    </citation>
    <scope>NUCLEOTIDE SEQUENCE [LARGE SCALE GENOMIC DNA]</scope>
    <source>
        <strain evidence="1 2">DSM 5892</strain>
    </source>
</reference>
<evidence type="ECO:0000313" key="2">
    <source>
        <dbReference type="Proteomes" id="UP000238563"/>
    </source>
</evidence>
<dbReference type="AlphaFoldDB" id="A0A2S9JC59"/>
<organism evidence="1 2">
    <name type="scientific">Phyllobacterium myrsinacearum</name>
    <dbReference type="NCBI Taxonomy" id="28101"/>
    <lineage>
        <taxon>Bacteria</taxon>
        <taxon>Pseudomonadati</taxon>
        <taxon>Pseudomonadota</taxon>
        <taxon>Alphaproteobacteria</taxon>
        <taxon>Hyphomicrobiales</taxon>
        <taxon>Phyllobacteriaceae</taxon>
        <taxon>Phyllobacterium</taxon>
    </lineage>
</organism>
<dbReference type="OrthoDB" id="8101429at2"/>
<keyword evidence="2" id="KW-1185">Reference proteome</keyword>
<dbReference type="EMBL" id="PVBT01000008">
    <property type="protein sequence ID" value="PRD50301.1"/>
    <property type="molecule type" value="Genomic_DNA"/>
</dbReference>
<comment type="caution">
    <text evidence="1">The sequence shown here is derived from an EMBL/GenBank/DDBJ whole genome shotgun (WGS) entry which is preliminary data.</text>
</comment>
<name>A0A2S9JC59_9HYPH</name>
<gene>
    <name evidence="1" type="ORF">C5750_23090</name>
</gene>
<accession>A0A2S9JC59</accession>
<proteinExistence type="predicted"/>
<dbReference type="Proteomes" id="UP000238563">
    <property type="component" value="Unassembled WGS sequence"/>
</dbReference>
<sequence>MKFVHSYITHPPLSCRTSPPQGGRSAFIDISTNLQGCKVSETVDVDVISPLVGEMAGKPEGGEYIITHRSLTSQRGLIHGS</sequence>
<evidence type="ECO:0000313" key="1">
    <source>
        <dbReference type="EMBL" id="PRD50301.1"/>
    </source>
</evidence>
<protein>
    <submittedName>
        <fullName evidence="1">Uncharacterized protein</fullName>
    </submittedName>
</protein>